<dbReference type="Gene3D" id="1.10.720.10">
    <property type="match status" value="1"/>
</dbReference>
<name>A0ABX2LQI2_9STAP</name>
<sequence>MIVTHRVIEFFTDLQDNDYAYNADDPFPREGLTVSKERLTELSTENNRQNKPLIERVEEQTNYSGMKVSELKELAKERNIEGFSDMKKAELIEALGSGK</sequence>
<dbReference type="InterPro" id="IPR036269">
    <property type="entry name" value="Rho_N_sf"/>
</dbReference>
<evidence type="ECO:0000313" key="3">
    <source>
        <dbReference type="Proteomes" id="UP000610527"/>
    </source>
</evidence>
<evidence type="ECO:0000259" key="1">
    <source>
        <dbReference type="SMART" id="SM00959"/>
    </source>
</evidence>
<proteinExistence type="predicted"/>
<dbReference type="PANTHER" id="PTHR34449">
    <property type="entry name" value="RHO TERMINATION FACTOR"/>
    <property type="match status" value="1"/>
</dbReference>
<organism evidence="2 3">
    <name type="scientific">Staphylococcus borealis</name>
    <dbReference type="NCBI Taxonomy" id="2742203"/>
    <lineage>
        <taxon>Bacteria</taxon>
        <taxon>Bacillati</taxon>
        <taxon>Bacillota</taxon>
        <taxon>Bacilli</taxon>
        <taxon>Bacillales</taxon>
        <taxon>Staphylococcaceae</taxon>
        <taxon>Staphylococcus</taxon>
    </lineage>
</organism>
<dbReference type="Pfam" id="PF07498">
    <property type="entry name" value="Rho_N"/>
    <property type="match status" value="1"/>
</dbReference>
<dbReference type="SMART" id="SM00959">
    <property type="entry name" value="Rho_N"/>
    <property type="match status" value="1"/>
</dbReference>
<accession>A0ABX2LQI2</accession>
<evidence type="ECO:0000313" key="2">
    <source>
        <dbReference type="EMBL" id="NUI83525.1"/>
    </source>
</evidence>
<reference evidence="2 3" key="1">
    <citation type="submission" date="2020-06" db="EMBL/GenBank/DDBJ databases">
        <title>Staphylococcus borealis sp. nov. -A novel member of the Staphylococcaceae family isolated from skin and blood in humans.</title>
        <authorList>
            <person name="Pain M."/>
            <person name="Wolden R."/>
            <person name="Jaen-Luchoro D."/>
            <person name="Salva-Serra F."/>
            <person name="Iglesias B.P."/>
            <person name="Karlsson R."/>
            <person name="Klingenberg C."/>
            <person name="Cavanagh J.P."/>
        </authorList>
    </citation>
    <scope>NUCLEOTIDE SEQUENCE [LARGE SCALE GENOMIC DNA]</scope>
    <source>
        <strain evidence="2 3">58-22</strain>
    </source>
</reference>
<dbReference type="EMBL" id="JABVEG010000015">
    <property type="protein sequence ID" value="NUI83525.1"/>
    <property type="molecule type" value="Genomic_DNA"/>
</dbReference>
<dbReference type="PANTHER" id="PTHR34449:SF2">
    <property type="entry name" value="RHO TERMINATION FACTOR"/>
    <property type="match status" value="1"/>
</dbReference>
<comment type="caution">
    <text evidence="2">The sequence shown here is derived from an EMBL/GenBank/DDBJ whole genome shotgun (WGS) entry which is preliminary data.</text>
</comment>
<protein>
    <submittedName>
        <fullName evidence="2">Rho termination factor N-terminal domain-containing protein</fullName>
    </submittedName>
</protein>
<gene>
    <name evidence="2" type="ORF">HUN84_12565</name>
</gene>
<dbReference type="Proteomes" id="UP000610527">
    <property type="component" value="Unassembled WGS sequence"/>
</dbReference>
<keyword evidence="3" id="KW-1185">Reference proteome</keyword>
<dbReference type="SUPFAM" id="SSF68912">
    <property type="entry name" value="Rho N-terminal domain-like"/>
    <property type="match status" value="1"/>
</dbReference>
<dbReference type="InterPro" id="IPR011112">
    <property type="entry name" value="Rho-like_N"/>
</dbReference>
<feature type="domain" description="Rho termination factor-like N-terminal" evidence="1">
    <location>
        <begin position="62"/>
        <end position="99"/>
    </location>
</feature>